<evidence type="ECO:0000313" key="1">
    <source>
        <dbReference type="EMBL" id="UOD51323.1"/>
    </source>
</evidence>
<evidence type="ECO:0000313" key="2">
    <source>
        <dbReference type="Proteomes" id="UP000831607"/>
    </source>
</evidence>
<dbReference type="Proteomes" id="UP000831607">
    <property type="component" value="Chromosome"/>
</dbReference>
<reference evidence="1 2" key="1">
    <citation type="submission" date="2020-11" db="EMBL/GenBank/DDBJ databases">
        <title>Algicoccus daihaiensis sp.nov., isolated from Daihai Lake in Inner Mongolia.</title>
        <authorList>
            <person name="Kai J."/>
        </authorList>
    </citation>
    <scope>NUCLEOTIDE SEQUENCE [LARGE SCALE GENOMIC DNA]</scope>
    <source>
        <strain evidence="2">f23</strain>
    </source>
</reference>
<dbReference type="EMBL" id="CP063982">
    <property type="protein sequence ID" value="UOD51323.1"/>
    <property type="molecule type" value="Genomic_DNA"/>
</dbReference>
<dbReference type="RefSeq" id="WP_243479789.1">
    <property type="nucleotide sequence ID" value="NZ_CP063982.1"/>
</dbReference>
<name>A0ABY4AMQ7_9BURK</name>
<protein>
    <submittedName>
        <fullName evidence="1">Uncharacterized protein</fullName>
    </submittedName>
</protein>
<organism evidence="1 2">
    <name type="scientific">Orrella daihaiensis</name>
    <dbReference type="NCBI Taxonomy" id="2782176"/>
    <lineage>
        <taxon>Bacteria</taxon>
        <taxon>Pseudomonadati</taxon>
        <taxon>Pseudomonadota</taxon>
        <taxon>Betaproteobacteria</taxon>
        <taxon>Burkholderiales</taxon>
        <taxon>Alcaligenaceae</taxon>
        <taxon>Orrella</taxon>
    </lineage>
</organism>
<keyword evidence="2" id="KW-1185">Reference proteome</keyword>
<sequence length="98" mass="10641">MSIENEAVNQKSAHSLDEITKILIKHHDYHDGFFEIYFELNMAVGSFDGPGTTPLPGAAVTFAKIGIKRVTDPGPCAVDASKVNPSTKKNVSVKKLKK</sequence>
<gene>
    <name evidence="1" type="ORF">DHf2319_05660</name>
</gene>
<proteinExistence type="predicted"/>
<accession>A0ABY4AMQ7</accession>